<dbReference type="EMBL" id="PJQD01000005">
    <property type="protein sequence ID" value="POY76449.1"/>
    <property type="molecule type" value="Genomic_DNA"/>
</dbReference>
<protein>
    <recommendedName>
        <fullName evidence="2">F-box domain-containing protein</fullName>
    </recommendedName>
</protein>
<dbReference type="PROSITE" id="PS50181">
    <property type="entry name" value="FBOX"/>
    <property type="match status" value="1"/>
</dbReference>
<gene>
    <name evidence="3" type="ORF">BMF94_0650</name>
</gene>
<dbReference type="AlphaFoldDB" id="A0A2S5BI41"/>
<evidence type="ECO:0000259" key="2">
    <source>
        <dbReference type="PROSITE" id="PS50181"/>
    </source>
</evidence>
<comment type="caution">
    <text evidence="3">The sequence shown here is derived from an EMBL/GenBank/DDBJ whole genome shotgun (WGS) entry which is preliminary data.</text>
</comment>
<dbReference type="InterPro" id="IPR036047">
    <property type="entry name" value="F-box-like_dom_sf"/>
</dbReference>
<proteinExistence type="predicted"/>
<reference evidence="3 4" key="1">
    <citation type="journal article" date="2018" name="Front. Microbiol.">
        <title>Prospects for Fungal Bioremediation of Acidic Radioactive Waste Sites: Characterization and Genome Sequence of Rhodotorula taiwanensis MD1149.</title>
        <authorList>
            <person name="Tkavc R."/>
            <person name="Matrosova V.Y."/>
            <person name="Grichenko O.E."/>
            <person name="Gostincar C."/>
            <person name="Volpe R.P."/>
            <person name="Klimenkova P."/>
            <person name="Gaidamakova E.K."/>
            <person name="Zhou C.E."/>
            <person name="Stewart B.J."/>
            <person name="Lyman M.G."/>
            <person name="Malfatti S.A."/>
            <person name="Rubinfeld B."/>
            <person name="Courtot M."/>
            <person name="Singh J."/>
            <person name="Dalgard C.L."/>
            <person name="Hamilton T."/>
            <person name="Frey K.G."/>
            <person name="Gunde-Cimerman N."/>
            <person name="Dugan L."/>
            <person name="Daly M.J."/>
        </authorList>
    </citation>
    <scope>NUCLEOTIDE SEQUENCE [LARGE SCALE GENOMIC DNA]</scope>
    <source>
        <strain evidence="3 4">MD1149</strain>
    </source>
</reference>
<keyword evidence="4" id="KW-1185">Reference proteome</keyword>
<dbReference type="Gene3D" id="1.20.1280.50">
    <property type="match status" value="1"/>
</dbReference>
<dbReference type="OrthoDB" id="2526341at2759"/>
<dbReference type="SUPFAM" id="SSF81383">
    <property type="entry name" value="F-box domain"/>
    <property type="match status" value="1"/>
</dbReference>
<evidence type="ECO:0000313" key="4">
    <source>
        <dbReference type="Proteomes" id="UP000237144"/>
    </source>
</evidence>
<evidence type="ECO:0000256" key="1">
    <source>
        <dbReference type="SAM" id="MobiDB-lite"/>
    </source>
</evidence>
<dbReference type="InterPro" id="IPR001810">
    <property type="entry name" value="F-box_dom"/>
</dbReference>
<sequence>MGSRTQYRRKATAVVSYAPPSESDDSVEEPCAGSCTTFSNKPQKGTREAPPDEQVDSSDAAAESSGDDFRPGQALKKKTKKKRRPHKKAKHAAKAVTAAGPAVEQDGCDGKLEGIKLVPMEVFLDILSKSSPGELLSLSQVSQGYRSIVTGDNSEALWRQARANYQLPDITSGGFTELHYAGLFFGKGCAACDSNGGAPDFYLRVKLCRTCRHAR</sequence>
<dbReference type="Pfam" id="PF00646">
    <property type="entry name" value="F-box"/>
    <property type="match status" value="1"/>
</dbReference>
<evidence type="ECO:0000313" key="3">
    <source>
        <dbReference type="EMBL" id="POY76449.1"/>
    </source>
</evidence>
<feature type="region of interest" description="Disordered" evidence="1">
    <location>
        <begin position="1"/>
        <end position="98"/>
    </location>
</feature>
<accession>A0A2S5BI41</accession>
<name>A0A2S5BI41_9BASI</name>
<feature type="compositionally biased region" description="Basic residues" evidence="1">
    <location>
        <begin position="75"/>
        <end position="93"/>
    </location>
</feature>
<organism evidence="3 4">
    <name type="scientific">Rhodotorula taiwanensis</name>
    <dbReference type="NCBI Taxonomy" id="741276"/>
    <lineage>
        <taxon>Eukaryota</taxon>
        <taxon>Fungi</taxon>
        <taxon>Dikarya</taxon>
        <taxon>Basidiomycota</taxon>
        <taxon>Pucciniomycotina</taxon>
        <taxon>Microbotryomycetes</taxon>
        <taxon>Sporidiobolales</taxon>
        <taxon>Sporidiobolaceae</taxon>
        <taxon>Rhodotorula</taxon>
    </lineage>
</organism>
<feature type="domain" description="F-box" evidence="2">
    <location>
        <begin position="112"/>
        <end position="161"/>
    </location>
</feature>
<dbReference type="Proteomes" id="UP000237144">
    <property type="component" value="Unassembled WGS sequence"/>
</dbReference>
<feature type="compositionally biased region" description="Basic residues" evidence="1">
    <location>
        <begin position="1"/>
        <end position="11"/>
    </location>
</feature>
<feature type="compositionally biased region" description="Polar residues" evidence="1">
    <location>
        <begin position="34"/>
        <end position="43"/>
    </location>
</feature>